<sequence>MSNITTPVIIFSEALSVKKHAMKCRLSETEIHPISENKMKIYCRQPRLRR</sequence>
<proteinExistence type="predicted"/>
<dbReference type="AlphaFoldDB" id="A0A0A9H7K8"/>
<reference evidence="1" key="2">
    <citation type="journal article" date="2015" name="Data Brief">
        <title>Shoot transcriptome of the giant reed, Arundo donax.</title>
        <authorList>
            <person name="Barrero R.A."/>
            <person name="Guerrero F.D."/>
            <person name="Moolhuijzen P."/>
            <person name="Goolsby J.A."/>
            <person name="Tidwell J."/>
            <person name="Bellgard S.E."/>
            <person name="Bellgard M.I."/>
        </authorList>
    </citation>
    <scope>NUCLEOTIDE SEQUENCE</scope>
    <source>
        <tissue evidence="1">Shoot tissue taken approximately 20 cm above the soil surface</tissue>
    </source>
</reference>
<accession>A0A0A9H7K8</accession>
<protein>
    <submittedName>
        <fullName evidence="1">Uncharacterized protein</fullName>
    </submittedName>
</protein>
<dbReference type="EMBL" id="GBRH01166107">
    <property type="protein sequence ID" value="JAE31789.1"/>
    <property type="molecule type" value="Transcribed_RNA"/>
</dbReference>
<evidence type="ECO:0000313" key="1">
    <source>
        <dbReference type="EMBL" id="JAE31789.1"/>
    </source>
</evidence>
<name>A0A0A9H7K8_ARUDO</name>
<organism evidence="1">
    <name type="scientific">Arundo donax</name>
    <name type="common">Giant reed</name>
    <name type="synonym">Donax arundinaceus</name>
    <dbReference type="NCBI Taxonomy" id="35708"/>
    <lineage>
        <taxon>Eukaryota</taxon>
        <taxon>Viridiplantae</taxon>
        <taxon>Streptophyta</taxon>
        <taxon>Embryophyta</taxon>
        <taxon>Tracheophyta</taxon>
        <taxon>Spermatophyta</taxon>
        <taxon>Magnoliopsida</taxon>
        <taxon>Liliopsida</taxon>
        <taxon>Poales</taxon>
        <taxon>Poaceae</taxon>
        <taxon>PACMAD clade</taxon>
        <taxon>Arundinoideae</taxon>
        <taxon>Arundineae</taxon>
        <taxon>Arundo</taxon>
    </lineage>
</organism>
<reference evidence="1" key="1">
    <citation type="submission" date="2014-09" db="EMBL/GenBank/DDBJ databases">
        <authorList>
            <person name="Magalhaes I.L.F."/>
            <person name="Oliveira U."/>
            <person name="Santos F.R."/>
            <person name="Vidigal T.H.D.A."/>
            <person name="Brescovit A.D."/>
            <person name="Santos A.J."/>
        </authorList>
    </citation>
    <scope>NUCLEOTIDE SEQUENCE</scope>
    <source>
        <tissue evidence="1">Shoot tissue taken approximately 20 cm above the soil surface</tissue>
    </source>
</reference>